<reference evidence="2" key="1">
    <citation type="journal article" date="2011" name="Proc. Natl. Acad. Sci. U.S.A.">
        <title>Obligate biotrophy features unraveled by the genomic analysis of rust fungi.</title>
        <authorList>
            <person name="Duplessis S."/>
            <person name="Cuomo C.A."/>
            <person name="Lin Y.-C."/>
            <person name="Aerts A."/>
            <person name="Tisserant E."/>
            <person name="Veneault-Fourrey C."/>
            <person name="Joly D.L."/>
            <person name="Hacquard S."/>
            <person name="Amselem J."/>
            <person name="Cantarel B.L."/>
            <person name="Chiu R."/>
            <person name="Coutinho P.M."/>
            <person name="Feau N."/>
            <person name="Field M."/>
            <person name="Frey P."/>
            <person name="Gelhaye E."/>
            <person name="Goldberg J."/>
            <person name="Grabherr M.G."/>
            <person name="Kodira C.D."/>
            <person name="Kohler A."/>
            <person name="Kuees U."/>
            <person name="Lindquist E.A."/>
            <person name="Lucas S.M."/>
            <person name="Mago R."/>
            <person name="Mauceli E."/>
            <person name="Morin E."/>
            <person name="Murat C."/>
            <person name="Pangilinan J.L."/>
            <person name="Park R."/>
            <person name="Pearson M."/>
            <person name="Quesneville H."/>
            <person name="Rouhier N."/>
            <person name="Sakthikumar S."/>
            <person name="Salamov A.A."/>
            <person name="Schmutz J."/>
            <person name="Selles B."/>
            <person name="Shapiro H."/>
            <person name="Tanguay P."/>
            <person name="Tuskan G.A."/>
            <person name="Henrissat B."/>
            <person name="Van de Peer Y."/>
            <person name="Rouze P."/>
            <person name="Ellis J.G."/>
            <person name="Dodds P.N."/>
            <person name="Schein J.E."/>
            <person name="Zhong S."/>
            <person name="Hamelin R.C."/>
            <person name="Grigoriev I.V."/>
            <person name="Szabo L.J."/>
            <person name="Martin F."/>
        </authorList>
    </citation>
    <scope>NUCLEOTIDE SEQUENCE [LARGE SCALE GENOMIC DNA]</scope>
    <source>
        <strain evidence="2">98AG31 / pathotype 3-4-7</strain>
    </source>
</reference>
<gene>
    <name evidence="1" type="ORF">MELLADRAFT_77437</name>
</gene>
<dbReference type="RefSeq" id="XP_007408628.1">
    <property type="nucleotide sequence ID" value="XM_007408566.1"/>
</dbReference>
<protein>
    <submittedName>
        <fullName evidence="1">Uncharacterized protein</fullName>
    </submittedName>
</protein>
<dbReference type="KEGG" id="mlr:MELLADRAFT_77437"/>
<dbReference type="VEuPathDB" id="FungiDB:MELLADRAFT_77437"/>
<accession>F4RHQ2</accession>
<dbReference type="InParanoid" id="F4RHQ2"/>
<dbReference type="Proteomes" id="UP000001072">
    <property type="component" value="Unassembled WGS sequence"/>
</dbReference>
<organism evidence="2">
    <name type="scientific">Melampsora larici-populina (strain 98AG31 / pathotype 3-4-7)</name>
    <name type="common">Poplar leaf rust fungus</name>
    <dbReference type="NCBI Taxonomy" id="747676"/>
    <lineage>
        <taxon>Eukaryota</taxon>
        <taxon>Fungi</taxon>
        <taxon>Dikarya</taxon>
        <taxon>Basidiomycota</taxon>
        <taxon>Pucciniomycotina</taxon>
        <taxon>Pucciniomycetes</taxon>
        <taxon>Pucciniales</taxon>
        <taxon>Melampsoraceae</taxon>
        <taxon>Melampsora</taxon>
    </lineage>
</organism>
<dbReference type="STRING" id="747676.F4RHQ2"/>
<dbReference type="AlphaFoldDB" id="F4RHQ2"/>
<keyword evidence="2" id="KW-1185">Reference proteome</keyword>
<dbReference type="HOGENOM" id="CLU_1305106_0_0_1"/>
<dbReference type="EMBL" id="GL883102">
    <property type="protein sequence ID" value="EGG07863.1"/>
    <property type="molecule type" value="Genomic_DNA"/>
</dbReference>
<proteinExistence type="predicted"/>
<dbReference type="GeneID" id="18932945"/>
<name>F4RHQ2_MELLP</name>
<evidence type="ECO:0000313" key="1">
    <source>
        <dbReference type="EMBL" id="EGG07863.1"/>
    </source>
</evidence>
<dbReference type="OrthoDB" id="2497338at2759"/>
<evidence type="ECO:0000313" key="2">
    <source>
        <dbReference type="Proteomes" id="UP000001072"/>
    </source>
</evidence>
<sequence length="211" mass="24016">MLRSQLRDKGDKGNDRLDQMARLTRGVWSLAFGRKGVAKEVGNELVMEKENGSQDGDQDGVLGSVEAYVELIMKTEAKDQKKWFKKKKQREECILKEEEEMKICTVDRLACLTIKWLTIRRMHLLKTVLPHQPWYSSSSSSSSFEKEEMIERVEEMKSLMIGLELELNGELNGLSTKQSDESISNGESKEYDLGMALKDCGVSVEIIEGFL</sequence>